<comment type="similarity">
    <text evidence="2">Belongs to the acyl-CoA dehydrogenase family.</text>
</comment>
<organism evidence="9 10">
    <name type="scientific">Nocardiopsis rhodophaea</name>
    <dbReference type="NCBI Taxonomy" id="280238"/>
    <lineage>
        <taxon>Bacteria</taxon>
        <taxon>Bacillati</taxon>
        <taxon>Actinomycetota</taxon>
        <taxon>Actinomycetes</taxon>
        <taxon>Streptosporangiales</taxon>
        <taxon>Nocardiopsidaceae</taxon>
        <taxon>Nocardiopsis</taxon>
    </lineage>
</organism>
<dbReference type="PANTHER" id="PTHR43884:SF20">
    <property type="entry name" value="ACYL-COA DEHYDROGENASE FADE28"/>
    <property type="match status" value="1"/>
</dbReference>
<keyword evidence="10" id="KW-1185">Reference proteome</keyword>
<dbReference type="Gene3D" id="1.20.140.10">
    <property type="entry name" value="Butyryl-CoA Dehydrogenase, subunit A, domain 3"/>
    <property type="match status" value="1"/>
</dbReference>
<dbReference type="RefSeq" id="WP_344165227.1">
    <property type="nucleotide sequence ID" value="NZ_BAAAPC010000025.1"/>
</dbReference>
<dbReference type="InterPro" id="IPR009100">
    <property type="entry name" value="AcylCoA_DH/oxidase_NM_dom_sf"/>
</dbReference>
<sequence>MRFSSEQEELRTTVRTLVERRGGTAERDTGVGSHGAAEGVWRLLAEQVAAHALAVPEEFGGAGYSCVETHVVMEELGRALTPIPFLGSAVLTAQALLACDPTAARAKWLPLLASGSLVGALAWAERGSFDTDATATRAVPDEGGTPSVPHPADPAPRPSWRLTGVKEHVLDADYAGLLLVAARTGRGLAVFAVDPAAPGVTVEPQVPLDLSRPQGRVLLDAAPATLLSTSGKRVMRHVLDTACTALSAEQVGGAAHCLDMTLAYARQRVQFGRPIGAFQAVKHRLADMYVLLESARSASYAAAFALANSAPDASAVAALAKSSCSEAFRTIAGEAIQLHGGIGITWEHDCHRYFKRAHGSALLFGCPEWHRRRLARGLGLAGGGDAARTAGGALMGHRESGADRG</sequence>
<dbReference type="Pfam" id="PF00441">
    <property type="entry name" value="Acyl-CoA_dh_1"/>
    <property type="match status" value="1"/>
</dbReference>
<dbReference type="Gene3D" id="1.10.540.10">
    <property type="entry name" value="Acyl-CoA dehydrogenase/oxidase, N-terminal domain"/>
    <property type="match status" value="1"/>
</dbReference>
<evidence type="ECO:0000256" key="4">
    <source>
        <dbReference type="ARBA" id="ARBA00022827"/>
    </source>
</evidence>
<evidence type="ECO:0000256" key="5">
    <source>
        <dbReference type="ARBA" id="ARBA00023002"/>
    </source>
</evidence>
<dbReference type="Proteomes" id="UP001501585">
    <property type="component" value="Unassembled WGS sequence"/>
</dbReference>
<dbReference type="InterPro" id="IPR037069">
    <property type="entry name" value="AcylCoA_DH/ox_N_sf"/>
</dbReference>
<feature type="domain" description="Acyl-CoA dehydrogenase/oxidase C-terminal" evidence="7">
    <location>
        <begin position="230"/>
        <end position="378"/>
    </location>
</feature>
<evidence type="ECO:0000259" key="7">
    <source>
        <dbReference type="Pfam" id="PF00441"/>
    </source>
</evidence>
<accession>A0ABP5F2C2</accession>
<keyword evidence="3" id="KW-0285">Flavoprotein</keyword>
<dbReference type="EMBL" id="BAAAPC010000025">
    <property type="protein sequence ID" value="GAA2012659.1"/>
    <property type="molecule type" value="Genomic_DNA"/>
</dbReference>
<dbReference type="Pfam" id="PF02771">
    <property type="entry name" value="Acyl-CoA_dh_N"/>
    <property type="match status" value="1"/>
</dbReference>
<dbReference type="InterPro" id="IPR036250">
    <property type="entry name" value="AcylCo_DH-like_C"/>
</dbReference>
<evidence type="ECO:0000256" key="1">
    <source>
        <dbReference type="ARBA" id="ARBA00001974"/>
    </source>
</evidence>
<evidence type="ECO:0000256" key="2">
    <source>
        <dbReference type="ARBA" id="ARBA00009347"/>
    </source>
</evidence>
<dbReference type="InterPro" id="IPR013786">
    <property type="entry name" value="AcylCoA_DH/ox_N"/>
</dbReference>
<comment type="cofactor">
    <cofactor evidence="1">
        <name>FAD</name>
        <dbReference type="ChEBI" id="CHEBI:57692"/>
    </cofactor>
</comment>
<keyword evidence="5" id="KW-0560">Oxidoreductase</keyword>
<proteinExistence type="inferred from homology"/>
<dbReference type="SUPFAM" id="SSF56645">
    <property type="entry name" value="Acyl-CoA dehydrogenase NM domain-like"/>
    <property type="match status" value="1"/>
</dbReference>
<comment type="caution">
    <text evidence="9">The sequence shown here is derived from an EMBL/GenBank/DDBJ whole genome shotgun (WGS) entry which is preliminary data.</text>
</comment>
<reference evidence="10" key="1">
    <citation type="journal article" date="2019" name="Int. J. Syst. Evol. Microbiol.">
        <title>The Global Catalogue of Microorganisms (GCM) 10K type strain sequencing project: providing services to taxonomists for standard genome sequencing and annotation.</title>
        <authorList>
            <consortium name="The Broad Institute Genomics Platform"/>
            <consortium name="The Broad Institute Genome Sequencing Center for Infectious Disease"/>
            <person name="Wu L."/>
            <person name="Ma J."/>
        </authorList>
    </citation>
    <scope>NUCLEOTIDE SEQUENCE [LARGE SCALE GENOMIC DNA]</scope>
    <source>
        <strain evidence="10">JCM 15313</strain>
    </source>
</reference>
<evidence type="ECO:0000313" key="10">
    <source>
        <dbReference type="Proteomes" id="UP001501585"/>
    </source>
</evidence>
<evidence type="ECO:0000259" key="8">
    <source>
        <dbReference type="Pfam" id="PF02771"/>
    </source>
</evidence>
<evidence type="ECO:0000256" key="6">
    <source>
        <dbReference type="SAM" id="MobiDB-lite"/>
    </source>
</evidence>
<dbReference type="InterPro" id="IPR009075">
    <property type="entry name" value="AcylCo_DH/oxidase_C"/>
</dbReference>
<gene>
    <name evidence="9" type="ORF">GCM10009799_46220</name>
</gene>
<dbReference type="SUPFAM" id="SSF47203">
    <property type="entry name" value="Acyl-CoA dehydrogenase C-terminal domain-like"/>
    <property type="match status" value="1"/>
</dbReference>
<dbReference type="InterPro" id="IPR046373">
    <property type="entry name" value="Acyl-CoA_Oxase/DH_mid-dom_sf"/>
</dbReference>
<feature type="compositionally biased region" description="Pro residues" evidence="6">
    <location>
        <begin position="148"/>
        <end position="157"/>
    </location>
</feature>
<evidence type="ECO:0000256" key="3">
    <source>
        <dbReference type="ARBA" id="ARBA00022630"/>
    </source>
</evidence>
<name>A0ABP5F2C2_9ACTN</name>
<keyword evidence="4" id="KW-0274">FAD</keyword>
<dbReference type="PANTHER" id="PTHR43884">
    <property type="entry name" value="ACYL-COA DEHYDROGENASE"/>
    <property type="match status" value="1"/>
</dbReference>
<evidence type="ECO:0000313" key="9">
    <source>
        <dbReference type="EMBL" id="GAA2012659.1"/>
    </source>
</evidence>
<feature type="region of interest" description="Disordered" evidence="6">
    <location>
        <begin position="135"/>
        <end position="158"/>
    </location>
</feature>
<protein>
    <submittedName>
        <fullName evidence="9">Acyl-CoA dehydrogenase family protein</fullName>
    </submittedName>
</protein>
<dbReference type="CDD" id="cd00567">
    <property type="entry name" value="ACAD"/>
    <property type="match status" value="1"/>
</dbReference>
<feature type="domain" description="Acyl-CoA dehydrogenase/oxidase N-terminal" evidence="8">
    <location>
        <begin position="5"/>
        <end position="115"/>
    </location>
</feature>
<dbReference type="Gene3D" id="2.40.110.10">
    <property type="entry name" value="Butyryl-CoA Dehydrogenase, subunit A, domain 2"/>
    <property type="match status" value="1"/>
</dbReference>